<comment type="similarity">
    <text evidence="1">Belongs to the ABC transporter superfamily.</text>
</comment>
<dbReference type="GO" id="GO:0016887">
    <property type="term" value="F:ATP hydrolysis activity"/>
    <property type="evidence" value="ECO:0007669"/>
    <property type="project" value="InterPro"/>
</dbReference>
<accession>A0A1M6JQP1</accession>
<sequence length="226" mass="24716">MALLELNNISMLQGDFELQVPQLTLQRGQLYVLRGENGSGKSTLLRLLALLQQPQRGEICFAGEPIAWRAERLQALRQKITLLDQNPFLFAGSVEKNLAFGLKLRGIHGDRLRQKIDQALAVVGLSGFQKRRAKELSGGESRRVALARALCLQPKLLLLDEPTANLDIGQVGVLEKFLVSLPQQGMTVVIASHDSGQAERIGGEVVQMARGKLIDAPAVTPELKVV</sequence>
<dbReference type="PANTHER" id="PTHR43553">
    <property type="entry name" value="HEAVY METAL TRANSPORTER"/>
    <property type="match status" value="1"/>
</dbReference>
<gene>
    <name evidence="6" type="ORF">SAMN02745165_02476</name>
</gene>
<dbReference type="SUPFAM" id="SSF52540">
    <property type="entry name" value="P-loop containing nucleoside triphosphate hydrolases"/>
    <property type="match status" value="1"/>
</dbReference>
<keyword evidence="2" id="KW-0813">Transport</keyword>
<keyword evidence="3" id="KW-0547">Nucleotide-binding</keyword>
<dbReference type="OrthoDB" id="9809450at2"/>
<name>A0A1M6JQP1_MALRU</name>
<keyword evidence="7" id="KW-1185">Reference proteome</keyword>
<dbReference type="InterPro" id="IPR050095">
    <property type="entry name" value="ECF_ABC_transporter_ATP-bd"/>
</dbReference>
<dbReference type="PROSITE" id="PS50893">
    <property type="entry name" value="ABC_TRANSPORTER_2"/>
    <property type="match status" value="1"/>
</dbReference>
<proteinExistence type="inferred from homology"/>
<evidence type="ECO:0000256" key="2">
    <source>
        <dbReference type="ARBA" id="ARBA00022448"/>
    </source>
</evidence>
<dbReference type="Gene3D" id="3.40.50.300">
    <property type="entry name" value="P-loop containing nucleotide triphosphate hydrolases"/>
    <property type="match status" value="1"/>
</dbReference>
<dbReference type="GO" id="GO:0005524">
    <property type="term" value="F:ATP binding"/>
    <property type="evidence" value="ECO:0007669"/>
    <property type="project" value="UniProtKB-KW"/>
</dbReference>
<keyword evidence="4 6" id="KW-0067">ATP-binding</keyword>
<evidence type="ECO:0000256" key="4">
    <source>
        <dbReference type="ARBA" id="ARBA00022840"/>
    </source>
</evidence>
<dbReference type="InterPro" id="IPR015856">
    <property type="entry name" value="ABC_transpr_CbiO/EcfA_su"/>
</dbReference>
<feature type="domain" description="ABC transporter" evidence="5">
    <location>
        <begin position="1"/>
        <end position="226"/>
    </location>
</feature>
<dbReference type="STRING" id="1122189.SAMN02745165_02476"/>
<dbReference type="GO" id="GO:0042626">
    <property type="term" value="F:ATPase-coupled transmembrane transporter activity"/>
    <property type="evidence" value="ECO:0007669"/>
    <property type="project" value="TreeGrafter"/>
</dbReference>
<dbReference type="InterPro" id="IPR003439">
    <property type="entry name" value="ABC_transporter-like_ATP-bd"/>
</dbReference>
<protein>
    <submittedName>
        <fullName evidence="6">Carbohydrate ABC transporter ATP-binding protein, CUT1 family</fullName>
    </submittedName>
</protein>
<organism evidence="6 7">
    <name type="scientific">Malonomonas rubra DSM 5091</name>
    <dbReference type="NCBI Taxonomy" id="1122189"/>
    <lineage>
        <taxon>Bacteria</taxon>
        <taxon>Pseudomonadati</taxon>
        <taxon>Thermodesulfobacteriota</taxon>
        <taxon>Desulfuromonadia</taxon>
        <taxon>Desulfuromonadales</taxon>
        <taxon>Geopsychrobacteraceae</taxon>
        <taxon>Malonomonas</taxon>
    </lineage>
</organism>
<dbReference type="InterPro" id="IPR003593">
    <property type="entry name" value="AAA+_ATPase"/>
</dbReference>
<evidence type="ECO:0000256" key="3">
    <source>
        <dbReference type="ARBA" id="ARBA00022741"/>
    </source>
</evidence>
<dbReference type="PANTHER" id="PTHR43553:SF24">
    <property type="entry name" value="ENERGY-COUPLING FACTOR TRANSPORTER ATP-BINDING PROTEIN ECFA1"/>
    <property type="match status" value="1"/>
</dbReference>
<dbReference type="InterPro" id="IPR027417">
    <property type="entry name" value="P-loop_NTPase"/>
</dbReference>
<reference evidence="6 7" key="1">
    <citation type="submission" date="2016-11" db="EMBL/GenBank/DDBJ databases">
        <authorList>
            <person name="Jaros S."/>
            <person name="Januszkiewicz K."/>
            <person name="Wedrychowicz H."/>
        </authorList>
    </citation>
    <scope>NUCLEOTIDE SEQUENCE [LARGE SCALE GENOMIC DNA]</scope>
    <source>
        <strain evidence="6 7">DSM 5091</strain>
    </source>
</reference>
<dbReference type="RefSeq" id="WP_072909054.1">
    <property type="nucleotide sequence ID" value="NZ_FQZT01000009.1"/>
</dbReference>
<dbReference type="InterPro" id="IPR017871">
    <property type="entry name" value="ABC_transporter-like_CS"/>
</dbReference>
<dbReference type="PROSITE" id="PS00211">
    <property type="entry name" value="ABC_TRANSPORTER_1"/>
    <property type="match status" value="1"/>
</dbReference>
<dbReference type="CDD" id="cd03225">
    <property type="entry name" value="ABC_cobalt_CbiO_domain1"/>
    <property type="match status" value="1"/>
</dbReference>
<dbReference type="SMART" id="SM00382">
    <property type="entry name" value="AAA"/>
    <property type="match status" value="1"/>
</dbReference>
<dbReference type="Pfam" id="PF00005">
    <property type="entry name" value="ABC_tran"/>
    <property type="match status" value="1"/>
</dbReference>
<evidence type="ECO:0000313" key="6">
    <source>
        <dbReference type="EMBL" id="SHJ48956.1"/>
    </source>
</evidence>
<evidence type="ECO:0000256" key="1">
    <source>
        <dbReference type="ARBA" id="ARBA00005417"/>
    </source>
</evidence>
<evidence type="ECO:0000313" key="7">
    <source>
        <dbReference type="Proteomes" id="UP000184171"/>
    </source>
</evidence>
<dbReference type="GO" id="GO:0043190">
    <property type="term" value="C:ATP-binding cassette (ABC) transporter complex"/>
    <property type="evidence" value="ECO:0007669"/>
    <property type="project" value="TreeGrafter"/>
</dbReference>
<evidence type="ECO:0000259" key="5">
    <source>
        <dbReference type="PROSITE" id="PS50893"/>
    </source>
</evidence>
<dbReference type="AlphaFoldDB" id="A0A1M6JQP1"/>
<dbReference type="EMBL" id="FQZT01000009">
    <property type="protein sequence ID" value="SHJ48956.1"/>
    <property type="molecule type" value="Genomic_DNA"/>
</dbReference>
<dbReference type="Proteomes" id="UP000184171">
    <property type="component" value="Unassembled WGS sequence"/>
</dbReference>